<reference evidence="10" key="1">
    <citation type="submission" date="2021-10" db="EMBL/GenBank/DDBJ databases">
        <title>Tropical sea cucumber genome reveals ecological adaptation and Cuvierian tubules defense mechanism.</title>
        <authorList>
            <person name="Chen T."/>
        </authorList>
    </citation>
    <scope>NUCLEOTIDE SEQUENCE</scope>
    <source>
        <strain evidence="10">Nanhai2018</strain>
        <tissue evidence="10">Muscle</tissue>
    </source>
</reference>
<evidence type="ECO:0000256" key="6">
    <source>
        <dbReference type="ARBA" id="ARBA00023136"/>
    </source>
</evidence>
<proteinExistence type="inferred from homology"/>
<dbReference type="Proteomes" id="UP001152320">
    <property type="component" value="Chromosome 8"/>
</dbReference>
<evidence type="ECO:0000256" key="3">
    <source>
        <dbReference type="ARBA" id="ARBA00022448"/>
    </source>
</evidence>
<dbReference type="PROSITE" id="PS50920">
    <property type="entry name" value="SOLCAR"/>
    <property type="match status" value="2"/>
</dbReference>
<comment type="similarity">
    <text evidence="2 8">Belongs to the mitochondrial carrier (TC 2.A.29) family.</text>
</comment>
<dbReference type="InterPro" id="IPR002067">
    <property type="entry name" value="MCP"/>
</dbReference>
<comment type="caution">
    <text evidence="10">The sequence shown here is derived from an EMBL/GenBank/DDBJ whole genome shotgun (WGS) entry which is preliminary data.</text>
</comment>
<dbReference type="SUPFAM" id="SSF103506">
    <property type="entry name" value="Mitochondrial carrier"/>
    <property type="match status" value="1"/>
</dbReference>
<evidence type="ECO:0000256" key="4">
    <source>
        <dbReference type="ARBA" id="ARBA00022692"/>
    </source>
</evidence>
<organism evidence="10 11">
    <name type="scientific">Holothuria leucospilota</name>
    <name type="common">Black long sea cucumber</name>
    <name type="synonym">Mertensiothuria leucospilota</name>
    <dbReference type="NCBI Taxonomy" id="206669"/>
    <lineage>
        <taxon>Eukaryota</taxon>
        <taxon>Metazoa</taxon>
        <taxon>Echinodermata</taxon>
        <taxon>Eleutherozoa</taxon>
        <taxon>Echinozoa</taxon>
        <taxon>Holothuroidea</taxon>
        <taxon>Aspidochirotacea</taxon>
        <taxon>Aspidochirotida</taxon>
        <taxon>Holothuriidae</taxon>
        <taxon>Holothuria</taxon>
    </lineage>
</organism>
<comment type="subcellular location">
    <subcellularLocation>
        <location evidence="1">Membrane</location>
        <topology evidence="1">Multi-pass membrane protein</topology>
    </subcellularLocation>
</comment>
<gene>
    <name evidence="10" type="ORF">HOLleu_18337</name>
</gene>
<dbReference type="PRINTS" id="PR00926">
    <property type="entry name" value="MITOCARRIER"/>
</dbReference>
<dbReference type="EMBL" id="JAIZAY010000008">
    <property type="protein sequence ID" value="KAJ8037508.1"/>
    <property type="molecule type" value="Genomic_DNA"/>
</dbReference>
<sequence>MYKEAGVRTFYKGLLPTLIQVYPYAGFQFAFYAFLNKIWRSFFKQTTIYLSGMMKSLVCGCLSGIGAKTLVYPLDLAKKRLQVQGFEEARMQFGRVQFYDGLSSCLRTVLREEGIFALFKGLRASIVKAGLSTALTFTFYESALHLLANHHSSSR</sequence>
<accession>A0A9Q1C3E3</accession>
<evidence type="ECO:0000256" key="1">
    <source>
        <dbReference type="ARBA" id="ARBA00004141"/>
    </source>
</evidence>
<feature type="transmembrane region" description="Helical" evidence="9">
    <location>
        <begin position="14"/>
        <end position="35"/>
    </location>
</feature>
<keyword evidence="4 7" id="KW-0812">Transmembrane</keyword>
<keyword evidence="5" id="KW-0677">Repeat</keyword>
<dbReference type="PANTHER" id="PTHR24089">
    <property type="entry name" value="SOLUTE CARRIER FAMILY 25"/>
    <property type="match status" value="1"/>
</dbReference>
<evidence type="ECO:0000256" key="5">
    <source>
        <dbReference type="ARBA" id="ARBA00022737"/>
    </source>
</evidence>
<protein>
    <submittedName>
        <fullName evidence="10">Mitochondrial thiamine pyrophosphate carrier</fullName>
    </submittedName>
</protein>
<evidence type="ECO:0000313" key="10">
    <source>
        <dbReference type="EMBL" id="KAJ8037508.1"/>
    </source>
</evidence>
<dbReference type="AlphaFoldDB" id="A0A9Q1C3E3"/>
<evidence type="ECO:0000256" key="9">
    <source>
        <dbReference type="SAM" id="Phobius"/>
    </source>
</evidence>
<dbReference type="InterPro" id="IPR018108">
    <property type="entry name" value="MCP_transmembrane"/>
</dbReference>
<evidence type="ECO:0000256" key="8">
    <source>
        <dbReference type="RuleBase" id="RU000488"/>
    </source>
</evidence>
<dbReference type="InterPro" id="IPR023395">
    <property type="entry name" value="MCP_dom_sf"/>
</dbReference>
<evidence type="ECO:0000256" key="7">
    <source>
        <dbReference type="PROSITE-ProRule" id="PRU00282"/>
    </source>
</evidence>
<keyword evidence="3 8" id="KW-0813">Transport</keyword>
<keyword evidence="6 7" id="KW-0472">Membrane</keyword>
<name>A0A9Q1C3E3_HOLLE</name>
<dbReference type="GO" id="GO:0016020">
    <property type="term" value="C:membrane"/>
    <property type="evidence" value="ECO:0007669"/>
    <property type="project" value="UniProtKB-SubCell"/>
</dbReference>
<feature type="repeat" description="Solcar" evidence="7">
    <location>
        <begin position="51"/>
        <end position="146"/>
    </location>
</feature>
<dbReference type="GO" id="GO:0055085">
    <property type="term" value="P:transmembrane transport"/>
    <property type="evidence" value="ECO:0007669"/>
    <property type="project" value="InterPro"/>
</dbReference>
<dbReference type="OrthoDB" id="18574at2759"/>
<evidence type="ECO:0000256" key="2">
    <source>
        <dbReference type="ARBA" id="ARBA00006375"/>
    </source>
</evidence>
<dbReference type="Gene3D" id="1.50.40.10">
    <property type="entry name" value="Mitochondrial carrier domain"/>
    <property type="match status" value="1"/>
</dbReference>
<keyword evidence="11" id="KW-1185">Reference proteome</keyword>
<dbReference type="Pfam" id="PF00153">
    <property type="entry name" value="Mito_carr"/>
    <property type="match status" value="2"/>
</dbReference>
<keyword evidence="9" id="KW-1133">Transmembrane helix</keyword>
<feature type="repeat" description="Solcar" evidence="7">
    <location>
        <begin position="1"/>
        <end position="38"/>
    </location>
</feature>
<evidence type="ECO:0000313" key="11">
    <source>
        <dbReference type="Proteomes" id="UP001152320"/>
    </source>
</evidence>